<evidence type="ECO:0000256" key="6">
    <source>
        <dbReference type="SAM" id="Phobius"/>
    </source>
</evidence>
<dbReference type="EMBL" id="LAZR01047104">
    <property type="protein sequence ID" value="KKK94995.1"/>
    <property type="molecule type" value="Genomic_DNA"/>
</dbReference>
<evidence type="ECO:0000256" key="2">
    <source>
        <dbReference type="ARBA" id="ARBA00022475"/>
    </source>
</evidence>
<gene>
    <name evidence="7" type="ORF">LCGC14_2677240</name>
</gene>
<protein>
    <recommendedName>
        <fullName evidence="8">ABC transporter permease</fullName>
    </recommendedName>
</protein>
<feature type="transmembrane region" description="Helical" evidence="6">
    <location>
        <begin position="109"/>
        <end position="126"/>
    </location>
</feature>
<sequence>MTTVGPIIFVIAVVAIFQMINPFFLSYQGIITLIYAMSYFLIAACGLTFVIMTGSFDFSVPNMLKLSALICVLYIEKIGLLVIPLALAVCLGIGFINGLLLAKFKVPSFLGTLGISIVVDGIAWYLSKGHLQLMHNETFRALATTYIAGFPSILYWGMGIWILLTFLALATSFGRRTYAVGGNLEGAGLSDINVAWHRIKVFMLSGFLSGLAGILYMSQMGGGSVRIGADMAIPLFASVVAGGTALTGGVGGPHRTLMGVIIITWIQAGMAMLAIGSDFQMITFGLIAIGMSIATIDRKRIKIVK</sequence>
<dbReference type="Pfam" id="PF02653">
    <property type="entry name" value="BPD_transp_2"/>
    <property type="match status" value="1"/>
</dbReference>
<comment type="subcellular location">
    <subcellularLocation>
        <location evidence="1">Cell membrane</location>
        <topology evidence="1">Multi-pass membrane protein</topology>
    </subcellularLocation>
</comment>
<feature type="transmembrane region" description="Helical" evidence="6">
    <location>
        <begin position="257"/>
        <end position="275"/>
    </location>
</feature>
<dbReference type="GO" id="GO:0022857">
    <property type="term" value="F:transmembrane transporter activity"/>
    <property type="evidence" value="ECO:0007669"/>
    <property type="project" value="InterPro"/>
</dbReference>
<feature type="transmembrane region" description="Helical" evidence="6">
    <location>
        <begin position="78"/>
        <end position="102"/>
    </location>
</feature>
<evidence type="ECO:0008006" key="8">
    <source>
        <dbReference type="Google" id="ProtNLM"/>
    </source>
</evidence>
<evidence type="ECO:0000256" key="3">
    <source>
        <dbReference type="ARBA" id="ARBA00022692"/>
    </source>
</evidence>
<keyword evidence="4 6" id="KW-1133">Transmembrane helix</keyword>
<dbReference type="PANTHER" id="PTHR32196">
    <property type="entry name" value="ABC TRANSPORTER PERMEASE PROTEIN YPHD-RELATED-RELATED"/>
    <property type="match status" value="1"/>
</dbReference>
<evidence type="ECO:0000256" key="1">
    <source>
        <dbReference type="ARBA" id="ARBA00004651"/>
    </source>
</evidence>
<keyword evidence="5 6" id="KW-0472">Membrane</keyword>
<feature type="transmembrane region" description="Helical" evidence="6">
    <location>
        <begin position="201"/>
        <end position="219"/>
    </location>
</feature>
<reference evidence="7" key="1">
    <citation type="journal article" date="2015" name="Nature">
        <title>Complex archaea that bridge the gap between prokaryotes and eukaryotes.</title>
        <authorList>
            <person name="Spang A."/>
            <person name="Saw J.H."/>
            <person name="Jorgensen S.L."/>
            <person name="Zaremba-Niedzwiedzka K."/>
            <person name="Martijn J."/>
            <person name="Lind A.E."/>
            <person name="van Eijk R."/>
            <person name="Schleper C."/>
            <person name="Guy L."/>
            <person name="Ettema T.J."/>
        </authorList>
    </citation>
    <scope>NUCLEOTIDE SEQUENCE</scope>
</reference>
<accession>A0A0F9A9Y8</accession>
<feature type="transmembrane region" description="Helical" evidence="6">
    <location>
        <begin position="6"/>
        <end position="27"/>
    </location>
</feature>
<feature type="transmembrane region" description="Helical" evidence="6">
    <location>
        <begin position="281"/>
        <end position="297"/>
    </location>
</feature>
<dbReference type="CDD" id="cd06579">
    <property type="entry name" value="TM_PBP1_transp_AraH_like"/>
    <property type="match status" value="1"/>
</dbReference>
<dbReference type="GO" id="GO:0005886">
    <property type="term" value="C:plasma membrane"/>
    <property type="evidence" value="ECO:0007669"/>
    <property type="project" value="UniProtKB-SubCell"/>
</dbReference>
<feature type="transmembrane region" description="Helical" evidence="6">
    <location>
        <begin position="39"/>
        <end position="58"/>
    </location>
</feature>
<keyword evidence="3 6" id="KW-0812">Transmembrane</keyword>
<keyword evidence="2" id="KW-1003">Cell membrane</keyword>
<dbReference type="AlphaFoldDB" id="A0A0F9A9Y8"/>
<feature type="transmembrane region" description="Helical" evidence="6">
    <location>
        <begin position="231"/>
        <end position="250"/>
    </location>
</feature>
<organism evidence="7">
    <name type="scientific">marine sediment metagenome</name>
    <dbReference type="NCBI Taxonomy" id="412755"/>
    <lineage>
        <taxon>unclassified sequences</taxon>
        <taxon>metagenomes</taxon>
        <taxon>ecological metagenomes</taxon>
    </lineage>
</organism>
<evidence type="ECO:0000313" key="7">
    <source>
        <dbReference type="EMBL" id="KKK94995.1"/>
    </source>
</evidence>
<name>A0A0F9A9Y8_9ZZZZ</name>
<comment type="caution">
    <text evidence="7">The sequence shown here is derived from an EMBL/GenBank/DDBJ whole genome shotgun (WGS) entry which is preliminary data.</text>
</comment>
<feature type="transmembrane region" description="Helical" evidence="6">
    <location>
        <begin position="146"/>
        <end position="169"/>
    </location>
</feature>
<dbReference type="InterPro" id="IPR001851">
    <property type="entry name" value="ABC_transp_permease"/>
</dbReference>
<proteinExistence type="predicted"/>
<evidence type="ECO:0000256" key="5">
    <source>
        <dbReference type="ARBA" id="ARBA00023136"/>
    </source>
</evidence>
<evidence type="ECO:0000256" key="4">
    <source>
        <dbReference type="ARBA" id="ARBA00022989"/>
    </source>
</evidence>